<protein>
    <recommendedName>
        <fullName evidence="2">C2H2-type domain-containing protein</fullName>
    </recommendedName>
</protein>
<dbReference type="InterPro" id="IPR013087">
    <property type="entry name" value="Znf_C2H2_type"/>
</dbReference>
<dbReference type="EMBL" id="DS235008">
    <property type="protein sequence ID" value="EEB10413.1"/>
    <property type="molecule type" value="Genomic_DNA"/>
</dbReference>
<dbReference type="VEuPathDB" id="VectorBase:PHUM040370"/>
<organism>
    <name type="scientific">Pediculus humanus subsp. corporis</name>
    <name type="common">Body louse</name>
    <dbReference type="NCBI Taxonomy" id="121224"/>
    <lineage>
        <taxon>Eukaryota</taxon>
        <taxon>Metazoa</taxon>
        <taxon>Ecdysozoa</taxon>
        <taxon>Arthropoda</taxon>
        <taxon>Hexapoda</taxon>
        <taxon>Insecta</taxon>
        <taxon>Pterygota</taxon>
        <taxon>Neoptera</taxon>
        <taxon>Paraneoptera</taxon>
        <taxon>Psocodea</taxon>
        <taxon>Troctomorpha</taxon>
        <taxon>Phthiraptera</taxon>
        <taxon>Anoplura</taxon>
        <taxon>Pediculidae</taxon>
        <taxon>Pediculus</taxon>
    </lineage>
</organism>
<dbReference type="PROSITE" id="PS50157">
    <property type="entry name" value="ZINC_FINGER_C2H2_2"/>
    <property type="match status" value="1"/>
</dbReference>
<dbReference type="KEGG" id="phu:Phum_PHUM040370"/>
<dbReference type="Gene3D" id="3.30.160.60">
    <property type="entry name" value="Classic Zinc Finger"/>
    <property type="match status" value="1"/>
</dbReference>
<dbReference type="PROSITE" id="PS00028">
    <property type="entry name" value="ZINC_FINGER_C2H2_1"/>
    <property type="match status" value="2"/>
</dbReference>
<reference evidence="4" key="3">
    <citation type="submission" date="2021-02" db="UniProtKB">
        <authorList>
            <consortium name="EnsemblMetazoa"/>
        </authorList>
    </citation>
    <scope>IDENTIFICATION</scope>
    <source>
        <strain evidence="4">USDA</strain>
    </source>
</reference>
<dbReference type="HOGENOM" id="CLU_746620_0_0_1"/>
<dbReference type="InParanoid" id="E0VAK7"/>
<evidence type="ECO:0000256" key="1">
    <source>
        <dbReference type="PROSITE-ProRule" id="PRU00042"/>
    </source>
</evidence>
<sequence>MKSRSKRFMYLTQLPIIEEENFSEINDDGNDILFPNPDVKNKYLNRKTFDILIKNKFKKKGSKKRQCNNELQKENKEIPLLSKYTSLTNIGSLINPYIKQTQQMWETNFGKKLLNGKDYFQENESDFKILHNNPFATNQEEVINGDSNTKKSFLTEPNNLIQSNKIYLESKFNERNEEMENCAIEKTKTKKIKKFRKKTMKTVGKSETTKPKNKTNVVLNKNDNFVNIKNNNEIVNGKTTQQEPIDNKIMQNIESRGVKVKTDLLQSDVLLSDATTCPTSLNNKNQRFLSKHIRSILENSMEKLECKFCKETCTNLNDLITHQKTHRKQTNVCIICDKVFNETVHFIHHMMNTHENVVDKSNSLKKIWINF</sequence>
<dbReference type="GO" id="GO:0008270">
    <property type="term" value="F:zinc ion binding"/>
    <property type="evidence" value="ECO:0007669"/>
    <property type="project" value="UniProtKB-KW"/>
</dbReference>
<feature type="domain" description="C2H2-type" evidence="2">
    <location>
        <begin position="304"/>
        <end position="331"/>
    </location>
</feature>
<dbReference type="InterPro" id="IPR036236">
    <property type="entry name" value="Znf_C2H2_sf"/>
</dbReference>
<dbReference type="Proteomes" id="UP000009046">
    <property type="component" value="Unassembled WGS sequence"/>
</dbReference>
<reference evidence="3" key="2">
    <citation type="submission" date="2007-04" db="EMBL/GenBank/DDBJ databases">
        <title>The genome of the human body louse.</title>
        <authorList>
            <consortium name="The Human Body Louse Genome Consortium"/>
            <person name="Kirkness E."/>
            <person name="Walenz B."/>
            <person name="Hass B."/>
            <person name="Bruggner R."/>
            <person name="Strausberg R."/>
        </authorList>
    </citation>
    <scope>NUCLEOTIDE SEQUENCE</scope>
    <source>
        <strain evidence="3">USDA</strain>
    </source>
</reference>
<dbReference type="SUPFAM" id="SSF57667">
    <property type="entry name" value="beta-beta-alpha zinc fingers"/>
    <property type="match status" value="1"/>
</dbReference>
<accession>E0VAK7</accession>
<proteinExistence type="predicted"/>
<evidence type="ECO:0000313" key="4">
    <source>
        <dbReference type="EnsemblMetazoa" id="PHUM040370-PA"/>
    </source>
</evidence>
<dbReference type="CTD" id="8232465"/>
<dbReference type="RefSeq" id="XP_002423151.1">
    <property type="nucleotide sequence ID" value="XM_002423106.1"/>
</dbReference>
<evidence type="ECO:0000313" key="3">
    <source>
        <dbReference type="EMBL" id="EEB10413.1"/>
    </source>
</evidence>
<name>E0VAK7_PEDHC</name>
<dbReference type="EnsemblMetazoa" id="PHUM040370-RA">
    <property type="protein sequence ID" value="PHUM040370-PA"/>
    <property type="gene ID" value="PHUM040370"/>
</dbReference>
<dbReference type="AlphaFoldDB" id="E0VAK7"/>
<gene>
    <name evidence="4" type="primary">8232465</name>
    <name evidence="3" type="ORF">Phum_PHUM040370</name>
</gene>
<dbReference type="EMBL" id="AAZO01000472">
    <property type="status" value="NOT_ANNOTATED_CDS"/>
    <property type="molecule type" value="Genomic_DNA"/>
</dbReference>
<dbReference type="GeneID" id="8232465"/>
<dbReference type="SMART" id="SM00355">
    <property type="entry name" value="ZnF_C2H2"/>
    <property type="match status" value="2"/>
</dbReference>
<keyword evidence="5" id="KW-1185">Reference proteome</keyword>
<keyword evidence="1" id="KW-0862">Zinc</keyword>
<evidence type="ECO:0000259" key="2">
    <source>
        <dbReference type="PROSITE" id="PS50157"/>
    </source>
</evidence>
<evidence type="ECO:0000313" key="5">
    <source>
        <dbReference type="Proteomes" id="UP000009046"/>
    </source>
</evidence>
<keyword evidence="1" id="KW-0479">Metal-binding</keyword>
<reference evidence="3" key="1">
    <citation type="submission" date="2007-04" db="EMBL/GenBank/DDBJ databases">
        <title>Annotation of Pediculus humanus corporis strain USDA.</title>
        <authorList>
            <person name="Kirkness E."/>
            <person name="Hannick L."/>
            <person name="Hass B."/>
            <person name="Bruggner R."/>
            <person name="Lawson D."/>
            <person name="Bidwell S."/>
            <person name="Joardar V."/>
            <person name="Caler E."/>
            <person name="Walenz B."/>
            <person name="Inman J."/>
            <person name="Schobel S."/>
            <person name="Galinsky K."/>
            <person name="Amedeo P."/>
            <person name="Strausberg R."/>
        </authorList>
    </citation>
    <scope>NUCLEOTIDE SEQUENCE</scope>
    <source>
        <strain evidence="3">USDA</strain>
    </source>
</reference>
<keyword evidence="1" id="KW-0863">Zinc-finger</keyword>